<accession>A0A6J4VBK7</accession>
<dbReference type="AlphaFoldDB" id="A0A6J4VBK7"/>
<evidence type="ECO:0000313" key="1">
    <source>
        <dbReference type="EMBL" id="CAA9571661.1"/>
    </source>
</evidence>
<reference evidence="1" key="1">
    <citation type="submission" date="2020-02" db="EMBL/GenBank/DDBJ databases">
        <authorList>
            <person name="Meier V. D."/>
        </authorList>
    </citation>
    <scope>NUCLEOTIDE SEQUENCE</scope>
    <source>
        <strain evidence="1">AVDCRST_MAG81</strain>
    </source>
</reference>
<protein>
    <submittedName>
        <fullName evidence="1">Uncharacterized protein</fullName>
    </submittedName>
</protein>
<organism evidence="1">
    <name type="scientific">uncultured Synechococcales cyanobacterium</name>
    <dbReference type="NCBI Taxonomy" id="1936017"/>
    <lineage>
        <taxon>Bacteria</taxon>
        <taxon>Bacillati</taxon>
        <taxon>Cyanobacteriota</taxon>
        <taxon>Cyanophyceae</taxon>
        <taxon>Synechococcales</taxon>
        <taxon>environmental samples</taxon>
    </lineage>
</organism>
<sequence length="30" mass="3511">MAIDYLATDPRQANLRKLRQYITPLSMEAM</sequence>
<dbReference type="EMBL" id="CADCWO010000095">
    <property type="protein sequence ID" value="CAA9571661.1"/>
    <property type="molecule type" value="Genomic_DNA"/>
</dbReference>
<name>A0A6J4VBK7_9CYAN</name>
<gene>
    <name evidence="1" type="ORF">AVDCRST_MAG81-1819</name>
</gene>
<proteinExistence type="predicted"/>